<comment type="caution">
    <text evidence="1">The sequence shown here is derived from an EMBL/GenBank/DDBJ whole genome shotgun (WGS) entry which is preliminary data.</text>
</comment>
<accession>A0A9P5XAN3</accession>
<organism evidence="1 2">
    <name type="scientific">Macrolepiota fuliginosa MF-IS2</name>
    <dbReference type="NCBI Taxonomy" id="1400762"/>
    <lineage>
        <taxon>Eukaryota</taxon>
        <taxon>Fungi</taxon>
        <taxon>Dikarya</taxon>
        <taxon>Basidiomycota</taxon>
        <taxon>Agaricomycotina</taxon>
        <taxon>Agaricomycetes</taxon>
        <taxon>Agaricomycetidae</taxon>
        <taxon>Agaricales</taxon>
        <taxon>Agaricineae</taxon>
        <taxon>Agaricaceae</taxon>
        <taxon>Macrolepiota</taxon>
    </lineage>
</organism>
<protein>
    <submittedName>
        <fullName evidence="1">Uncharacterized protein</fullName>
    </submittedName>
</protein>
<dbReference type="EMBL" id="MU151180">
    <property type="protein sequence ID" value="KAF9447918.1"/>
    <property type="molecule type" value="Genomic_DNA"/>
</dbReference>
<name>A0A9P5XAN3_9AGAR</name>
<reference evidence="1" key="1">
    <citation type="submission" date="2020-11" db="EMBL/GenBank/DDBJ databases">
        <authorList>
            <consortium name="DOE Joint Genome Institute"/>
            <person name="Ahrendt S."/>
            <person name="Riley R."/>
            <person name="Andreopoulos W."/>
            <person name="Labutti K."/>
            <person name="Pangilinan J."/>
            <person name="Ruiz-Duenas F.J."/>
            <person name="Barrasa J.M."/>
            <person name="Sanchez-Garcia M."/>
            <person name="Camarero S."/>
            <person name="Miyauchi S."/>
            <person name="Serrano A."/>
            <person name="Linde D."/>
            <person name="Babiker R."/>
            <person name="Drula E."/>
            <person name="Ayuso-Fernandez I."/>
            <person name="Pacheco R."/>
            <person name="Padilla G."/>
            <person name="Ferreira P."/>
            <person name="Barriuso J."/>
            <person name="Kellner H."/>
            <person name="Castanera R."/>
            <person name="Alfaro M."/>
            <person name="Ramirez L."/>
            <person name="Pisabarro A.G."/>
            <person name="Kuo A."/>
            <person name="Tritt A."/>
            <person name="Lipzen A."/>
            <person name="He G."/>
            <person name="Yan M."/>
            <person name="Ng V."/>
            <person name="Cullen D."/>
            <person name="Martin F."/>
            <person name="Rosso M.-N."/>
            <person name="Henrissat B."/>
            <person name="Hibbett D."/>
            <person name="Martinez A.T."/>
            <person name="Grigoriev I.V."/>
        </authorList>
    </citation>
    <scope>NUCLEOTIDE SEQUENCE</scope>
    <source>
        <strain evidence="1">MF-IS2</strain>
    </source>
</reference>
<dbReference type="OrthoDB" id="5325112at2759"/>
<gene>
    <name evidence="1" type="ORF">P691DRAFT_781763</name>
</gene>
<sequence length="335" mass="38019">MSMKWSMRKVPSQFMPLWNIRFNVSMELGKVSRRILSGGRLTGWDLSRRLILWRCYPMSLTTGKDTTGFVVVGCRRKVVIYAWKDGDAREAKAIALYPKTASGRLAVSQREWIQLLGGPAAPLDNSSLTAGTGSSGHERLCYCVQGLSLLNTRRLPHRLRTKLGLVFAAVSVTLHEQLLRFPQVIDAVLYKAHIGISPGLFLWEYISRKAPSYQVVTNYLKSIDPKICIKYLKFIIEGRHEEYHDRITLSVKRRNETHGGVDAKLLKFLNTNDKTRVDRLHSILSPTDAKVRATDGQIAIRESGTVLVHVPRCRGEVTHYQRWKALPRKLNDPMA</sequence>
<dbReference type="Proteomes" id="UP000807342">
    <property type="component" value="Unassembled WGS sequence"/>
</dbReference>
<keyword evidence="2" id="KW-1185">Reference proteome</keyword>
<proteinExistence type="predicted"/>
<evidence type="ECO:0000313" key="1">
    <source>
        <dbReference type="EMBL" id="KAF9447918.1"/>
    </source>
</evidence>
<dbReference type="AlphaFoldDB" id="A0A9P5XAN3"/>
<evidence type="ECO:0000313" key="2">
    <source>
        <dbReference type="Proteomes" id="UP000807342"/>
    </source>
</evidence>